<evidence type="ECO:0000256" key="2">
    <source>
        <dbReference type="SAM" id="MobiDB-lite"/>
    </source>
</evidence>
<dbReference type="PANTHER" id="PTHR43156">
    <property type="entry name" value="STAGE II SPORULATION PROTEIN E-RELATED"/>
    <property type="match status" value="1"/>
</dbReference>
<dbReference type="InterPro" id="IPR036457">
    <property type="entry name" value="PPM-type-like_dom_sf"/>
</dbReference>
<sequence length="152" mass="15619">MSSLKRVAGTTSPVSVAQAPCPVVALDRPDRWPNSIRRRSACCPTPGSASSSSPPDGSRQHIAHRGAACLLYTDGVVEARGGGPLGNGMFGEERLRRAAAECAGMPTEAVVEQVQMLVAELIGDGCHDDIAVVAITAPLGAMEATPAGRDCP</sequence>
<dbReference type="EMBL" id="JAHSTP010000002">
    <property type="protein sequence ID" value="MBZ6151255.1"/>
    <property type="molecule type" value="Genomic_DNA"/>
</dbReference>
<dbReference type="Proteomes" id="UP000758701">
    <property type="component" value="Unassembled WGS sequence"/>
</dbReference>
<feature type="compositionally biased region" description="Low complexity" evidence="2">
    <location>
        <begin position="41"/>
        <end position="57"/>
    </location>
</feature>
<dbReference type="InterPro" id="IPR001932">
    <property type="entry name" value="PPM-type_phosphatase-like_dom"/>
</dbReference>
<comment type="caution">
    <text evidence="4">The sequence shown here is derived from an EMBL/GenBank/DDBJ whole genome shotgun (WGS) entry which is preliminary data.</text>
</comment>
<accession>A0ABS7W1T9</accession>
<reference evidence="4 5" key="1">
    <citation type="submission" date="2021-06" db="EMBL/GenBank/DDBJ databases">
        <title>Ecological speciation of a Streptomyces species isolated from different habitats and geographic origins.</title>
        <authorList>
            <person name="Wang J."/>
        </authorList>
    </citation>
    <scope>NUCLEOTIDE SEQUENCE [LARGE SCALE GENOMIC DNA]</scope>
    <source>
        <strain evidence="4 5">FXJ8.012</strain>
    </source>
</reference>
<organism evidence="4 5">
    <name type="scientific">Streptomyces olivaceus</name>
    <dbReference type="NCBI Taxonomy" id="47716"/>
    <lineage>
        <taxon>Bacteria</taxon>
        <taxon>Bacillati</taxon>
        <taxon>Actinomycetota</taxon>
        <taxon>Actinomycetes</taxon>
        <taxon>Kitasatosporales</taxon>
        <taxon>Streptomycetaceae</taxon>
        <taxon>Streptomyces</taxon>
    </lineage>
</organism>
<dbReference type="Pfam" id="PF07228">
    <property type="entry name" value="SpoIIE"/>
    <property type="match status" value="1"/>
</dbReference>
<gene>
    <name evidence="4" type="ORF">KVH32_08710</name>
</gene>
<keyword evidence="1" id="KW-0378">Hydrolase</keyword>
<keyword evidence="5" id="KW-1185">Reference proteome</keyword>
<proteinExistence type="predicted"/>
<dbReference type="Gene3D" id="3.60.40.10">
    <property type="entry name" value="PPM-type phosphatase domain"/>
    <property type="match status" value="1"/>
</dbReference>
<evidence type="ECO:0000313" key="4">
    <source>
        <dbReference type="EMBL" id="MBZ6151255.1"/>
    </source>
</evidence>
<feature type="region of interest" description="Disordered" evidence="2">
    <location>
        <begin position="36"/>
        <end position="61"/>
    </location>
</feature>
<feature type="domain" description="PPM-type phosphatase" evidence="3">
    <location>
        <begin position="63"/>
        <end position="136"/>
    </location>
</feature>
<evidence type="ECO:0000313" key="5">
    <source>
        <dbReference type="Proteomes" id="UP000758701"/>
    </source>
</evidence>
<protein>
    <submittedName>
        <fullName evidence="4">Serine/threonine-protein phosphatase</fullName>
    </submittedName>
</protein>
<name>A0ABS7W1T9_STROV</name>
<evidence type="ECO:0000259" key="3">
    <source>
        <dbReference type="Pfam" id="PF07228"/>
    </source>
</evidence>
<evidence type="ECO:0000256" key="1">
    <source>
        <dbReference type="ARBA" id="ARBA00022801"/>
    </source>
</evidence>
<dbReference type="InterPro" id="IPR052016">
    <property type="entry name" value="Bact_Sigma-Reg"/>
</dbReference>
<dbReference type="PANTHER" id="PTHR43156:SF2">
    <property type="entry name" value="STAGE II SPORULATION PROTEIN E"/>
    <property type="match status" value="1"/>
</dbReference>